<gene>
    <name evidence="1" type="ORF">MNOR_LOCUS27925</name>
</gene>
<sequence length="101" mass="12004">MGRKRHYKGKFNTNRIRKRMRHLLMVRWHGPSEPITEVNIKIKEEKVDCEKSDIINLSEPTTEVKIEIKEEKVDCEKSDIINLSEPTTEVKIEIKEEKINM</sequence>
<dbReference type="EMBL" id="CAXKWB010030079">
    <property type="protein sequence ID" value="CAL4137084.1"/>
    <property type="molecule type" value="Genomic_DNA"/>
</dbReference>
<dbReference type="AlphaFoldDB" id="A0AAV2RV16"/>
<comment type="caution">
    <text evidence="1">The sequence shown here is derived from an EMBL/GenBank/DDBJ whole genome shotgun (WGS) entry which is preliminary data.</text>
</comment>
<protein>
    <submittedName>
        <fullName evidence="1">Uncharacterized protein</fullName>
    </submittedName>
</protein>
<evidence type="ECO:0000313" key="1">
    <source>
        <dbReference type="EMBL" id="CAL4137084.1"/>
    </source>
</evidence>
<accession>A0AAV2RV16</accession>
<dbReference type="Proteomes" id="UP001497623">
    <property type="component" value="Unassembled WGS sequence"/>
</dbReference>
<feature type="non-terminal residue" evidence="1">
    <location>
        <position position="101"/>
    </location>
</feature>
<keyword evidence="2" id="KW-1185">Reference proteome</keyword>
<proteinExistence type="predicted"/>
<organism evidence="1 2">
    <name type="scientific">Meganyctiphanes norvegica</name>
    <name type="common">Northern krill</name>
    <name type="synonym">Thysanopoda norvegica</name>
    <dbReference type="NCBI Taxonomy" id="48144"/>
    <lineage>
        <taxon>Eukaryota</taxon>
        <taxon>Metazoa</taxon>
        <taxon>Ecdysozoa</taxon>
        <taxon>Arthropoda</taxon>
        <taxon>Crustacea</taxon>
        <taxon>Multicrustacea</taxon>
        <taxon>Malacostraca</taxon>
        <taxon>Eumalacostraca</taxon>
        <taxon>Eucarida</taxon>
        <taxon>Euphausiacea</taxon>
        <taxon>Euphausiidae</taxon>
        <taxon>Meganyctiphanes</taxon>
    </lineage>
</organism>
<evidence type="ECO:0000313" key="2">
    <source>
        <dbReference type="Proteomes" id="UP001497623"/>
    </source>
</evidence>
<reference evidence="1 2" key="1">
    <citation type="submission" date="2024-05" db="EMBL/GenBank/DDBJ databases">
        <authorList>
            <person name="Wallberg A."/>
        </authorList>
    </citation>
    <scope>NUCLEOTIDE SEQUENCE [LARGE SCALE GENOMIC DNA]</scope>
</reference>
<name>A0AAV2RV16_MEGNR</name>